<protein>
    <submittedName>
        <fullName evidence="2">Uncharacterized protein</fullName>
    </submittedName>
</protein>
<feature type="transmembrane region" description="Helical" evidence="1">
    <location>
        <begin position="274"/>
        <end position="292"/>
    </location>
</feature>
<sequence length="400" mass="42021">MHEPLNHPKMLAGLIFAVEEAEGRPGTLMATLPFGGMTLLEYQARLLFGAGAEQVLVAVGKMTPALLAAVNRAAKRHPRIEIVRSAEEAAEKIAPGAQVLVMADGLVTTDPVMDKMATASGEALLVTDDPASPAAIERLDMRDSWAGVARITVEQLAQIAQMPEDYDFQSALLRVAAQSGAEHVPLTAGWLKSGHAVERSVEGLAARNTGVLAALTERRTDWADRWVFTRAARIALPELVGRNVPGWSLSIAGGAIAALALVLTAMRWPGAGTVAALVGTATLATGAAMAVLRGEDKRARLLEWAIFALFALIALLIGWGEFAATASTTPPVLALVAMAAQLLVERAPSRPKRWWSSPSAHLLILTPFALAGFATIGLAAVAIYSFATLAAAVEGAREKA</sequence>
<evidence type="ECO:0000313" key="2">
    <source>
        <dbReference type="EMBL" id="NIJ64122.1"/>
    </source>
</evidence>
<comment type="caution">
    <text evidence="2">The sequence shown here is derived from an EMBL/GenBank/DDBJ whole genome shotgun (WGS) entry which is preliminary data.</text>
</comment>
<keyword evidence="1" id="KW-1133">Transmembrane helix</keyword>
<organism evidence="2 3">
    <name type="scientific">Sphingomonas leidyi</name>
    <dbReference type="NCBI Taxonomy" id="68569"/>
    <lineage>
        <taxon>Bacteria</taxon>
        <taxon>Pseudomonadati</taxon>
        <taxon>Pseudomonadota</taxon>
        <taxon>Alphaproteobacteria</taxon>
        <taxon>Sphingomonadales</taxon>
        <taxon>Sphingomonadaceae</taxon>
        <taxon>Sphingomonas</taxon>
    </lineage>
</organism>
<feature type="transmembrane region" description="Helical" evidence="1">
    <location>
        <begin position="304"/>
        <end position="322"/>
    </location>
</feature>
<dbReference type="SUPFAM" id="SSF53448">
    <property type="entry name" value="Nucleotide-diphospho-sugar transferases"/>
    <property type="match status" value="1"/>
</dbReference>
<reference evidence="2 3" key="1">
    <citation type="submission" date="2020-03" db="EMBL/GenBank/DDBJ databases">
        <title>Genomic Encyclopedia of Type Strains, Phase IV (KMG-IV): sequencing the most valuable type-strain genomes for metagenomic binning, comparative biology and taxonomic classification.</title>
        <authorList>
            <person name="Goeker M."/>
        </authorList>
    </citation>
    <scope>NUCLEOTIDE SEQUENCE [LARGE SCALE GENOMIC DNA]</scope>
    <source>
        <strain evidence="2 3">DSM 4733</strain>
    </source>
</reference>
<feature type="transmembrane region" description="Helical" evidence="1">
    <location>
        <begin position="364"/>
        <end position="387"/>
    </location>
</feature>
<evidence type="ECO:0000256" key="1">
    <source>
        <dbReference type="SAM" id="Phobius"/>
    </source>
</evidence>
<dbReference type="InterPro" id="IPR029044">
    <property type="entry name" value="Nucleotide-diphossugar_trans"/>
</dbReference>
<name>A0A7X5ZUI5_9SPHN</name>
<dbReference type="Proteomes" id="UP000564677">
    <property type="component" value="Unassembled WGS sequence"/>
</dbReference>
<dbReference type="RefSeq" id="WP_341786411.1">
    <property type="nucleotide sequence ID" value="NZ_JAASQV010000001.1"/>
</dbReference>
<accession>A0A7X5ZUI5</accession>
<keyword evidence="3" id="KW-1185">Reference proteome</keyword>
<dbReference type="AlphaFoldDB" id="A0A7X5ZUI5"/>
<evidence type="ECO:0000313" key="3">
    <source>
        <dbReference type="Proteomes" id="UP000564677"/>
    </source>
</evidence>
<keyword evidence="1" id="KW-0472">Membrane</keyword>
<dbReference type="EMBL" id="JAASQV010000001">
    <property type="protein sequence ID" value="NIJ64122.1"/>
    <property type="molecule type" value="Genomic_DNA"/>
</dbReference>
<feature type="transmembrane region" description="Helical" evidence="1">
    <location>
        <begin position="247"/>
        <end position="268"/>
    </location>
</feature>
<keyword evidence="1" id="KW-0812">Transmembrane</keyword>
<gene>
    <name evidence="2" type="ORF">FHR20_001053</name>
</gene>
<proteinExistence type="predicted"/>